<dbReference type="CDD" id="cd24145">
    <property type="entry name" value="Mgr3-like"/>
    <property type="match status" value="1"/>
</dbReference>
<evidence type="ECO:0000313" key="3">
    <source>
        <dbReference type="Proteomes" id="UP000016935"/>
    </source>
</evidence>
<keyword evidence="3" id="KW-1185">Reference proteome</keyword>
<dbReference type="InterPro" id="IPR040201">
    <property type="entry name" value="Mrg3-like"/>
</dbReference>
<dbReference type="FunFam" id="1.25.40.10:FF:002665">
    <property type="entry name" value="Uncharacterized protein"/>
    <property type="match status" value="1"/>
</dbReference>
<feature type="transmembrane region" description="Helical" evidence="1">
    <location>
        <begin position="64"/>
        <end position="88"/>
    </location>
</feature>
<evidence type="ECO:0000313" key="2">
    <source>
        <dbReference type="EMBL" id="EOA91617.1"/>
    </source>
</evidence>
<sequence length="430" mass="48820">MLSRTVPRAAPRVSAFARCEAQAPLQRCTKLPAKPWRQAQQPLGRRYRSTMREQFREQYQRSPILFPFAIGVIALVSGICVFYIPWYYKNIIIRPYHNFPEPVAKKLRKALFYSRGKWLDIREANKHFRQALALADELGMDPFSDEIMGVKYTIAQLFEEAGYYSLAIDVLEIMRNDCQRWVDEFSDKHWTTGNRSRVKKNMVQINLKLGQLYDVRYVNEPENGEKRLVEAVESALKEQQRRERDGVKDGEGPWLTDEEMGGALEALGTHYEQFDSHYLATPLFLKALQSCPPSSCHSVVLMNNISTCLAQQTPPDSTSAITMSSAPSDFPVSNSAPRTLLIEQAQQWASRALARAAQIKGSDRTEECDMGCAVATHNLGEFFEMQGKVEEARRQYEEASSLAKKLGFTEGVANARAGLKRMKDMGKKQA</sequence>
<reference evidence="2 3" key="1">
    <citation type="journal article" date="2012" name="PLoS Pathog.">
        <title>Diverse lifestyles and strategies of plant pathogenesis encoded in the genomes of eighteen Dothideomycetes fungi.</title>
        <authorList>
            <person name="Ohm R.A."/>
            <person name="Feau N."/>
            <person name="Henrissat B."/>
            <person name="Schoch C.L."/>
            <person name="Horwitz B.A."/>
            <person name="Barry K.W."/>
            <person name="Condon B.J."/>
            <person name="Copeland A.C."/>
            <person name="Dhillon B."/>
            <person name="Glaser F."/>
            <person name="Hesse C.N."/>
            <person name="Kosti I."/>
            <person name="LaButti K."/>
            <person name="Lindquist E.A."/>
            <person name="Lucas S."/>
            <person name="Salamov A.A."/>
            <person name="Bradshaw R.E."/>
            <person name="Ciuffetti L."/>
            <person name="Hamelin R.C."/>
            <person name="Kema G.H.J."/>
            <person name="Lawrence C."/>
            <person name="Scott J.A."/>
            <person name="Spatafora J.W."/>
            <person name="Turgeon B.G."/>
            <person name="de Wit P.J.G.M."/>
            <person name="Zhong S."/>
            <person name="Goodwin S.B."/>
            <person name="Grigoriev I.V."/>
        </authorList>
    </citation>
    <scope>NUCLEOTIDE SEQUENCE [LARGE SCALE GENOMIC DNA]</scope>
    <source>
        <strain evidence="3">28A</strain>
    </source>
</reference>
<proteinExistence type="predicted"/>
<evidence type="ECO:0000256" key="1">
    <source>
        <dbReference type="SAM" id="Phobius"/>
    </source>
</evidence>
<dbReference type="PANTHER" id="PTHR28142:SF1">
    <property type="entry name" value="MITOCHONDRIAL INNER MEMBRANE I-AAA PROTEASE SUPERCOMPLEX SUBUNIT MGR3-RELATED"/>
    <property type="match status" value="1"/>
</dbReference>
<keyword evidence="1" id="KW-0812">Transmembrane</keyword>
<organism evidence="2 3">
    <name type="scientific">Exserohilum turcicum (strain 28A)</name>
    <name type="common">Northern leaf blight fungus</name>
    <name type="synonym">Setosphaeria turcica</name>
    <dbReference type="NCBI Taxonomy" id="671987"/>
    <lineage>
        <taxon>Eukaryota</taxon>
        <taxon>Fungi</taxon>
        <taxon>Dikarya</taxon>
        <taxon>Ascomycota</taxon>
        <taxon>Pezizomycotina</taxon>
        <taxon>Dothideomycetes</taxon>
        <taxon>Pleosporomycetidae</taxon>
        <taxon>Pleosporales</taxon>
        <taxon>Pleosporineae</taxon>
        <taxon>Pleosporaceae</taxon>
        <taxon>Exserohilum</taxon>
    </lineage>
</organism>
<name>R0KV48_EXST2</name>
<dbReference type="Gene3D" id="1.25.40.10">
    <property type="entry name" value="Tetratricopeptide repeat domain"/>
    <property type="match status" value="1"/>
</dbReference>
<reference evidence="2 3" key="2">
    <citation type="journal article" date="2013" name="PLoS Genet.">
        <title>Comparative genome structure, secondary metabolite, and effector coding capacity across Cochliobolus pathogens.</title>
        <authorList>
            <person name="Condon B.J."/>
            <person name="Leng Y."/>
            <person name="Wu D."/>
            <person name="Bushley K.E."/>
            <person name="Ohm R.A."/>
            <person name="Otillar R."/>
            <person name="Martin J."/>
            <person name="Schackwitz W."/>
            <person name="Grimwood J."/>
            <person name="MohdZainudin N."/>
            <person name="Xue C."/>
            <person name="Wang R."/>
            <person name="Manning V.A."/>
            <person name="Dhillon B."/>
            <person name="Tu Z.J."/>
            <person name="Steffenson B.J."/>
            <person name="Salamov A."/>
            <person name="Sun H."/>
            <person name="Lowry S."/>
            <person name="LaButti K."/>
            <person name="Han J."/>
            <person name="Copeland A."/>
            <person name="Lindquist E."/>
            <person name="Barry K."/>
            <person name="Schmutz J."/>
            <person name="Baker S.E."/>
            <person name="Ciuffetti L.M."/>
            <person name="Grigoriev I.V."/>
            <person name="Zhong S."/>
            <person name="Turgeon B.G."/>
        </authorList>
    </citation>
    <scope>NUCLEOTIDE SEQUENCE [LARGE SCALE GENOMIC DNA]</scope>
    <source>
        <strain evidence="3">28A</strain>
    </source>
</reference>
<dbReference type="HOGENOM" id="CLU_027223_1_0_1"/>
<dbReference type="GO" id="GO:0006515">
    <property type="term" value="P:protein quality control for misfolded or incompletely synthesized proteins"/>
    <property type="evidence" value="ECO:0007669"/>
    <property type="project" value="TreeGrafter"/>
</dbReference>
<gene>
    <name evidence="2" type="ORF">SETTUDRAFT_162281</name>
</gene>
<dbReference type="InterPro" id="IPR011990">
    <property type="entry name" value="TPR-like_helical_dom_sf"/>
</dbReference>
<protein>
    <submittedName>
        <fullName evidence="2">Uncharacterized protein</fullName>
    </submittedName>
</protein>
<dbReference type="GO" id="GO:0031942">
    <property type="term" value="C:i-AAA complex"/>
    <property type="evidence" value="ECO:0007669"/>
    <property type="project" value="TreeGrafter"/>
</dbReference>
<dbReference type="Proteomes" id="UP000016935">
    <property type="component" value="Unassembled WGS sequence"/>
</dbReference>
<keyword evidence="1" id="KW-0472">Membrane</keyword>
<dbReference type="eggNOG" id="ENOG502RZH4">
    <property type="taxonomic scope" value="Eukaryota"/>
</dbReference>
<dbReference type="RefSeq" id="XP_008020750.1">
    <property type="nucleotide sequence ID" value="XM_008022559.1"/>
</dbReference>
<dbReference type="PANTHER" id="PTHR28142">
    <property type="entry name" value="MITOCHONDRIAL INNER MEMBRANE I-AAA PROTEASE SUPERCOMPLEX SUBUNIT MGR3-RELATED"/>
    <property type="match status" value="1"/>
</dbReference>
<dbReference type="AlphaFoldDB" id="R0KV48"/>
<dbReference type="SUPFAM" id="SSF48452">
    <property type="entry name" value="TPR-like"/>
    <property type="match status" value="1"/>
</dbReference>
<dbReference type="GO" id="GO:0051787">
    <property type="term" value="F:misfolded protein binding"/>
    <property type="evidence" value="ECO:0007669"/>
    <property type="project" value="TreeGrafter"/>
</dbReference>
<dbReference type="GeneID" id="19398334"/>
<accession>R0KV48</accession>
<dbReference type="EMBL" id="KB908481">
    <property type="protein sequence ID" value="EOA91617.1"/>
    <property type="molecule type" value="Genomic_DNA"/>
</dbReference>
<dbReference type="STRING" id="671987.R0KV48"/>
<dbReference type="OrthoDB" id="10050400at2759"/>
<keyword evidence="1" id="KW-1133">Transmembrane helix</keyword>